<evidence type="ECO:0000313" key="2">
    <source>
        <dbReference type="EMBL" id="KAG5169562.1"/>
    </source>
</evidence>
<dbReference type="InterPro" id="IPR005180">
    <property type="entry name" value="DUF302"/>
</dbReference>
<dbReference type="OrthoDB" id="5190258at2759"/>
<dbReference type="InterPro" id="IPR035923">
    <property type="entry name" value="TT1751-like_sf"/>
</dbReference>
<dbReference type="Gene3D" id="3.30.310.70">
    <property type="entry name" value="TT1751-like domain"/>
    <property type="match status" value="1"/>
</dbReference>
<name>A0A8H8CK78_PSICU</name>
<feature type="domain" description="DUF302" evidence="1">
    <location>
        <begin position="76"/>
        <end position="136"/>
    </location>
</feature>
<accession>A0A8H8CK78</accession>
<evidence type="ECO:0000259" key="1">
    <source>
        <dbReference type="Pfam" id="PF03625"/>
    </source>
</evidence>
<reference evidence="2" key="1">
    <citation type="submission" date="2021-02" db="EMBL/GenBank/DDBJ databases">
        <title>Psilocybe cubensis genome.</title>
        <authorList>
            <person name="Mckernan K.J."/>
            <person name="Crawford S."/>
            <person name="Trippe A."/>
            <person name="Kane L.T."/>
            <person name="Mclaughlin S."/>
        </authorList>
    </citation>
    <scope>NUCLEOTIDE SEQUENCE [LARGE SCALE GENOMIC DNA]</scope>
    <source>
        <strain evidence="2">MGC-MH-2018</strain>
    </source>
</reference>
<dbReference type="AlphaFoldDB" id="A0A8H8CK78"/>
<dbReference type="SUPFAM" id="SSF103247">
    <property type="entry name" value="TT1751-like"/>
    <property type="match status" value="1"/>
</dbReference>
<dbReference type="Pfam" id="PF03625">
    <property type="entry name" value="DUF302"/>
    <property type="match status" value="1"/>
</dbReference>
<gene>
    <name evidence="2" type="ORF">JR316_006118</name>
</gene>
<protein>
    <recommendedName>
        <fullName evidence="1">DUF302 domain-containing protein</fullName>
    </recommendedName>
</protein>
<comment type="caution">
    <text evidence="2">The sequence shown here is derived from an EMBL/GenBank/DDBJ whole genome shotgun (WGS) entry which is preliminary data.</text>
</comment>
<organism evidence="2">
    <name type="scientific">Psilocybe cubensis</name>
    <name type="common">Psychedelic mushroom</name>
    <name type="synonym">Stropharia cubensis</name>
    <dbReference type="NCBI Taxonomy" id="181762"/>
    <lineage>
        <taxon>Eukaryota</taxon>
        <taxon>Fungi</taxon>
        <taxon>Dikarya</taxon>
        <taxon>Basidiomycota</taxon>
        <taxon>Agaricomycotina</taxon>
        <taxon>Agaricomycetes</taxon>
        <taxon>Agaricomycetidae</taxon>
        <taxon>Agaricales</taxon>
        <taxon>Agaricineae</taxon>
        <taxon>Strophariaceae</taxon>
        <taxon>Psilocybe</taxon>
    </lineage>
</organism>
<proteinExistence type="predicted"/>
<dbReference type="EMBL" id="JAFIQS010000005">
    <property type="protein sequence ID" value="KAG5169562.1"/>
    <property type="molecule type" value="Genomic_DNA"/>
</dbReference>
<dbReference type="CDD" id="cd14797">
    <property type="entry name" value="DUF302"/>
    <property type="match status" value="1"/>
</dbReference>
<sequence length="176" mass="19489">MSTAKTTTSISVDLIRFETSLPFAEVISRLDVEINKAGSEDIMAQIRAVKNQEEFISTINKYKPNSFLYFFDYPHHRILQYDGVKKPANVSYVVGNPLIAQKILTHNPLAGFCVPPRLLVAEKPDGPGAIVAYHRPSTLMSVPEGENHPDLQSILDLLDSKLEQLAQTITAVEPTA</sequence>